<dbReference type="PROSITE" id="PS51349">
    <property type="entry name" value="FMN_HYDROXY_ACID_DH_2"/>
    <property type="match status" value="1"/>
</dbReference>
<evidence type="ECO:0000256" key="3">
    <source>
        <dbReference type="ARBA" id="ARBA00022643"/>
    </source>
</evidence>
<evidence type="ECO:0000259" key="5">
    <source>
        <dbReference type="PROSITE" id="PS51349"/>
    </source>
</evidence>
<protein>
    <recommendedName>
        <fullName evidence="5">FMN hydroxy acid dehydrogenase domain-containing protein</fullName>
    </recommendedName>
</protein>
<dbReference type="Gene3D" id="3.20.20.70">
    <property type="entry name" value="Aldolase class I"/>
    <property type="match status" value="1"/>
</dbReference>
<keyword evidence="3" id="KW-0288">FMN</keyword>
<evidence type="ECO:0000256" key="1">
    <source>
        <dbReference type="ARBA" id="ARBA00001917"/>
    </source>
</evidence>
<gene>
    <name evidence="6" type="ORF">S12H4_50170</name>
</gene>
<dbReference type="InterPro" id="IPR013785">
    <property type="entry name" value="Aldolase_TIM"/>
</dbReference>
<reference evidence="6" key="1">
    <citation type="journal article" date="2014" name="Front. Microbiol.">
        <title>High frequency of phylogenetically diverse reductive dehalogenase-homologous genes in deep subseafloor sedimentary metagenomes.</title>
        <authorList>
            <person name="Kawai M."/>
            <person name="Futagami T."/>
            <person name="Toyoda A."/>
            <person name="Takaki Y."/>
            <person name="Nishi S."/>
            <person name="Hori S."/>
            <person name="Arai W."/>
            <person name="Tsubouchi T."/>
            <person name="Morono Y."/>
            <person name="Uchiyama I."/>
            <person name="Ito T."/>
            <person name="Fujiyama A."/>
            <person name="Inagaki F."/>
            <person name="Takami H."/>
        </authorList>
    </citation>
    <scope>NUCLEOTIDE SEQUENCE</scope>
    <source>
        <strain evidence="6">Expedition CK06-06</strain>
    </source>
</reference>
<keyword evidence="2" id="KW-0285">Flavoprotein</keyword>
<sequence>MKKDTRKIKEDANKAKDAGAAAIVVSNHGGRVLDHTPGTVEVLPEIVAELEGKIRIIIDGGFRTGYDVLKALALGAESVLIGRDIVRAAVGAGVEGVRVQMEHLQKTLAKAMK</sequence>
<dbReference type="InterPro" id="IPR000262">
    <property type="entry name" value="FMN-dep_DH"/>
</dbReference>
<accession>X1TFJ8</accession>
<evidence type="ECO:0000256" key="4">
    <source>
        <dbReference type="ARBA" id="ARBA00023002"/>
    </source>
</evidence>
<feature type="non-terminal residue" evidence="6">
    <location>
        <position position="113"/>
    </location>
</feature>
<comment type="caution">
    <text evidence="6">The sequence shown here is derived from an EMBL/GenBank/DDBJ whole genome shotgun (WGS) entry which is preliminary data.</text>
</comment>
<dbReference type="AlphaFoldDB" id="X1TFJ8"/>
<keyword evidence="4" id="KW-0560">Oxidoreductase</keyword>
<dbReference type="PANTHER" id="PTHR10578:SF107">
    <property type="entry name" value="2-HYDROXYACID OXIDASE 1"/>
    <property type="match status" value="1"/>
</dbReference>
<dbReference type="GO" id="GO:0016491">
    <property type="term" value="F:oxidoreductase activity"/>
    <property type="evidence" value="ECO:0007669"/>
    <property type="project" value="UniProtKB-KW"/>
</dbReference>
<comment type="cofactor">
    <cofactor evidence="1">
        <name>FMN</name>
        <dbReference type="ChEBI" id="CHEBI:58210"/>
    </cofactor>
</comment>
<dbReference type="Pfam" id="PF01070">
    <property type="entry name" value="FMN_dh"/>
    <property type="match status" value="1"/>
</dbReference>
<feature type="domain" description="FMN hydroxy acid dehydrogenase" evidence="5">
    <location>
        <begin position="1"/>
        <end position="113"/>
    </location>
</feature>
<evidence type="ECO:0000313" key="6">
    <source>
        <dbReference type="EMBL" id="GAJ04034.1"/>
    </source>
</evidence>
<name>X1TFJ8_9ZZZZ</name>
<dbReference type="InterPro" id="IPR037396">
    <property type="entry name" value="FMN_HAD"/>
</dbReference>
<dbReference type="EMBL" id="BARW01031561">
    <property type="protein sequence ID" value="GAJ04034.1"/>
    <property type="molecule type" value="Genomic_DNA"/>
</dbReference>
<proteinExistence type="predicted"/>
<dbReference type="SUPFAM" id="SSF51395">
    <property type="entry name" value="FMN-linked oxidoreductases"/>
    <property type="match status" value="1"/>
</dbReference>
<organism evidence="6">
    <name type="scientific">marine sediment metagenome</name>
    <dbReference type="NCBI Taxonomy" id="412755"/>
    <lineage>
        <taxon>unclassified sequences</taxon>
        <taxon>metagenomes</taxon>
        <taxon>ecological metagenomes</taxon>
    </lineage>
</organism>
<evidence type="ECO:0000256" key="2">
    <source>
        <dbReference type="ARBA" id="ARBA00022630"/>
    </source>
</evidence>
<dbReference type="PANTHER" id="PTHR10578">
    <property type="entry name" value="S -2-HYDROXY-ACID OXIDASE-RELATED"/>
    <property type="match status" value="1"/>
</dbReference>